<evidence type="ECO:0000313" key="8">
    <source>
        <dbReference type="Proteomes" id="UP000528964"/>
    </source>
</evidence>
<comment type="similarity">
    <text evidence="2 5">Belongs to the carotenoid/retinoid oxidoreductase family.</text>
</comment>
<sequence>MEKQDMVGRQPPAGRRVAIVGAGPGGLAAAMLLARAGLSVTLLERADAVGGRTRGFTTSEGFRFDFGPTFFLYPRVLEDIFAACGERLSDHVELKRLDPLYNLVFEGAGELRASSDVARLKAEVARFSPRDAQNVERFLQDNRNKLAAFRPVLEQSFCRPADYASPAMLAALPHLRPRFSVDRDLRRFFSDARVRLAFSFQTKYLGMSPFQCPSLFTILSFLEYEHGVFHPIGGCGAISEAMASVAEKLGVEIRLGETVERVVYRDGAPVGVETSGGLLPADAVVINGDFGHAARRLLPESARPRWPDAKIDKARLSCSTFMLYLGLEGDTSALEHHTILLARDHERNVREIMGGTLSDEPSIYIQNACRTDPGLAPPGHSALYVLAPVPNLRSGVDWSEAAGRFRETVLRRLAMVGLPDIEKRIRFERMITPDEWRDEFAINEAATFNLSHDLGQMLYLRPHNRLSKGLYLVGGGTHPGSGLPVIYEGARITTRLLLEDLGLVAAAKGLGWFRPRRAAASENVA</sequence>
<dbReference type="EC" id="1.3.99.28" evidence="7"/>
<feature type="domain" description="Amine oxidase" evidence="6">
    <location>
        <begin position="25"/>
        <end position="480"/>
    </location>
</feature>
<name>A0A7W6GGA5_9HYPH</name>
<protein>
    <submittedName>
        <fullName evidence="7">Phytoene desaturase</fullName>
        <ecNumber evidence="7">1.3.99.26</ecNumber>
        <ecNumber evidence="7">1.3.99.28</ecNumber>
        <ecNumber evidence="7">1.3.99.29</ecNumber>
        <ecNumber evidence="7">1.3.99.31</ecNumber>
    </submittedName>
</protein>
<dbReference type="InterPro" id="IPR036188">
    <property type="entry name" value="FAD/NAD-bd_sf"/>
</dbReference>
<keyword evidence="4 5" id="KW-0560">Oxidoreductase</keyword>
<keyword evidence="3 5" id="KW-0125">Carotenoid biosynthesis</keyword>
<evidence type="ECO:0000256" key="4">
    <source>
        <dbReference type="ARBA" id="ARBA00023002"/>
    </source>
</evidence>
<dbReference type="EC" id="1.3.99.31" evidence="7"/>
<dbReference type="SUPFAM" id="SSF51905">
    <property type="entry name" value="FAD/NAD(P)-binding domain"/>
    <property type="match status" value="1"/>
</dbReference>
<comment type="caution">
    <text evidence="7">The sequence shown here is derived from an EMBL/GenBank/DDBJ whole genome shotgun (WGS) entry which is preliminary data.</text>
</comment>
<reference evidence="7 8" key="1">
    <citation type="submission" date="2020-08" db="EMBL/GenBank/DDBJ databases">
        <title>Genomic Encyclopedia of Type Strains, Phase IV (KMG-IV): sequencing the most valuable type-strain genomes for metagenomic binning, comparative biology and taxonomic classification.</title>
        <authorList>
            <person name="Goeker M."/>
        </authorList>
    </citation>
    <scope>NUCLEOTIDE SEQUENCE [LARGE SCALE GENOMIC DNA]</scope>
    <source>
        <strain evidence="7 8">DSM 25481</strain>
    </source>
</reference>
<dbReference type="InterPro" id="IPR014105">
    <property type="entry name" value="Carotenoid/retinoid_OxRdtase"/>
</dbReference>
<dbReference type="EC" id="1.3.99.26" evidence="7"/>
<dbReference type="RefSeq" id="WP_246398413.1">
    <property type="nucleotide sequence ID" value="NZ_JACIDR010000004.1"/>
</dbReference>
<evidence type="ECO:0000313" key="7">
    <source>
        <dbReference type="EMBL" id="MBB3973908.1"/>
    </source>
</evidence>
<dbReference type="GO" id="GO:0016627">
    <property type="term" value="F:oxidoreductase activity, acting on the CH-CH group of donors"/>
    <property type="evidence" value="ECO:0007669"/>
    <property type="project" value="UniProtKB-ARBA"/>
</dbReference>
<dbReference type="Gene3D" id="3.50.50.60">
    <property type="entry name" value="FAD/NAD(P)-binding domain"/>
    <property type="match status" value="2"/>
</dbReference>
<dbReference type="InterPro" id="IPR008150">
    <property type="entry name" value="Phytoene_DH_bac_CS"/>
</dbReference>
<dbReference type="PROSITE" id="PS00982">
    <property type="entry name" value="PHYTOENE_DH"/>
    <property type="match status" value="1"/>
</dbReference>
<organism evidence="7 8">
    <name type="scientific">Hansschlegelia beijingensis</name>
    <dbReference type="NCBI Taxonomy" id="1133344"/>
    <lineage>
        <taxon>Bacteria</taxon>
        <taxon>Pseudomonadati</taxon>
        <taxon>Pseudomonadota</taxon>
        <taxon>Alphaproteobacteria</taxon>
        <taxon>Hyphomicrobiales</taxon>
        <taxon>Methylopilaceae</taxon>
        <taxon>Hansschlegelia</taxon>
    </lineage>
</organism>
<dbReference type="InterPro" id="IPR002937">
    <property type="entry name" value="Amino_oxidase"/>
</dbReference>
<evidence type="ECO:0000256" key="3">
    <source>
        <dbReference type="ARBA" id="ARBA00022746"/>
    </source>
</evidence>
<evidence type="ECO:0000256" key="1">
    <source>
        <dbReference type="ARBA" id="ARBA00004829"/>
    </source>
</evidence>
<comment type="pathway">
    <text evidence="1 5">Carotenoid biosynthesis.</text>
</comment>
<gene>
    <name evidence="7" type="ORF">GGR24_002585</name>
</gene>
<accession>A0A7W6GGA5</accession>
<dbReference type="NCBIfam" id="TIGR02734">
    <property type="entry name" value="crtI_fam"/>
    <property type="match status" value="1"/>
</dbReference>
<dbReference type="EMBL" id="JACIDR010000004">
    <property type="protein sequence ID" value="MBB3973908.1"/>
    <property type="molecule type" value="Genomic_DNA"/>
</dbReference>
<dbReference type="Pfam" id="PF01593">
    <property type="entry name" value="Amino_oxidase"/>
    <property type="match status" value="1"/>
</dbReference>
<dbReference type="GO" id="GO:0016117">
    <property type="term" value="P:carotenoid biosynthetic process"/>
    <property type="evidence" value="ECO:0007669"/>
    <property type="project" value="UniProtKB-KW"/>
</dbReference>
<dbReference type="AlphaFoldDB" id="A0A7W6GGA5"/>
<proteinExistence type="inferred from homology"/>
<evidence type="ECO:0000256" key="5">
    <source>
        <dbReference type="RuleBase" id="RU362075"/>
    </source>
</evidence>
<evidence type="ECO:0000256" key="2">
    <source>
        <dbReference type="ARBA" id="ARBA00006046"/>
    </source>
</evidence>
<dbReference type="PANTHER" id="PTHR43734">
    <property type="entry name" value="PHYTOENE DESATURASE"/>
    <property type="match status" value="1"/>
</dbReference>
<evidence type="ECO:0000259" key="6">
    <source>
        <dbReference type="Pfam" id="PF01593"/>
    </source>
</evidence>
<dbReference type="EC" id="1.3.99.29" evidence="7"/>
<dbReference type="PRINTS" id="PR00419">
    <property type="entry name" value="ADXRDTASE"/>
</dbReference>
<dbReference type="Proteomes" id="UP000528964">
    <property type="component" value="Unassembled WGS sequence"/>
</dbReference>
<keyword evidence="8" id="KW-1185">Reference proteome</keyword>
<dbReference type="PANTHER" id="PTHR43734:SF1">
    <property type="entry name" value="PHYTOENE DESATURASE"/>
    <property type="match status" value="1"/>
</dbReference>